<dbReference type="InterPro" id="IPR037171">
    <property type="entry name" value="NagB/RpiA_transferase-like"/>
</dbReference>
<comment type="similarity">
    <text evidence="1 4">Belongs to the 5-formyltetrahydrofolate cyclo-ligase family.</text>
</comment>
<dbReference type="SUPFAM" id="SSF100950">
    <property type="entry name" value="NagB/RpiA/CoA transferase-like"/>
    <property type="match status" value="1"/>
</dbReference>
<keyword evidence="2 4" id="KW-0547">Nucleotide-binding</keyword>
<keyword evidence="4" id="KW-0460">Magnesium</keyword>
<dbReference type="InterPro" id="IPR002698">
    <property type="entry name" value="FTHF_cligase"/>
</dbReference>
<dbReference type="PANTHER" id="PTHR23407">
    <property type="entry name" value="ATPASE INHIBITOR/5-FORMYLTETRAHYDROFOLATE CYCLO-LIGASE"/>
    <property type="match status" value="1"/>
</dbReference>
<dbReference type="Proteomes" id="UP001433071">
    <property type="component" value="Unassembled WGS sequence"/>
</dbReference>
<dbReference type="EMBL" id="JAMYQB010000012">
    <property type="protein sequence ID" value="MER9405573.1"/>
    <property type="molecule type" value="Genomic_DNA"/>
</dbReference>
<evidence type="ECO:0000313" key="7">
    <source>
        <dbReference type="Proteomes" id="UP001433071"/>
    </source>
</evidence>
<dbReference type="NCBIfam" id="TIGR02727">
    <property type="entry name" value="MTHFS_bact"/>
    <property type="match status" value="1"/>
</dbReference>
<dbReference type="InterPro" id="IPR024185">
    <property type="entry name" value="FTHF_cligase-like_sf"/>
</dbReference>
<comment type="catalytic activity">
    <reaction evidence="4">
        <text>(6S)-5-formyl-5,6,7,8-tetrahydrofolate + ATP = (6R)-5,10-methenyltetrahydrofolate + ADP + phosphate</text>
        <dbReference type="Rhea" id="RHEA:10488"/>
        <dbReference type="ChEBI" id="CHEBI:30616"/>
        <dbReference type="ChEBI" id="CHEBI:43474"/>
        <dbReference type="ChEBI" id="CHEBI:57455"/>
        <dbReference type="ChEBI" id="CHEBI:57457"/>
        <dbReference type="ChEBI" id="CHEBI:456216"/>
        <dbReference type="EC" id="6.3.3.2"/>
    </reaction>
</comment>
<gene>
    <name evidence="6" type="ORF">NKI36_16195</name>
</gene>
<evidence type="ECO:0000313" key="6">
    <source>
        <dbReference type="EMBL" id="MER9405573.1"/>
    </source>
</evidence>
<comment type="caution">
    <text evidence="6">The sequence shown here is derived from an EMBL/GenBank/DDBJ whole genome shotgun (WGS) entry which is preliminary data.</text>
</comment>
<keyword evidence="4" id="KW-0479">Metal-binding</keyword>
<dbReference type="Pfam" id="PF01812">
    <property type="entry name" value="5-FTHF_cyc-lig"/>
    <property type="match status" value="1"/>
</dbReference>
<keyword evidence="3 4" id="KW-0067">ATP-binding</keyword>
<dbReference type="EC" id="6.3.3.2" evidence="4"/>
<proteinExistence type="inferred from homology"/>
<evidence type="ECO:0000256" key="1">
    <source>
        <dbReference type="ARBA" id="ARBA00010638"/>
    </source>
</evidence>
<reference evidence="6 7" key="1">
    <citation type="journal article" date="2024" name="Proc. Natl. Acad. Sci. U.S.A.">
        <title>The evolutionary genomics of adaptation to stress in wild rhizobium bacteria.</title>
        <authorList>
            <person name="Kehlet-Delgado H."/>
            <person name="Montoya A.P."/>
            <person name="Jensen K.T."/>
            <person name="Wendlandt C.E."/>
            <person name="Dexheimer C."/>
            <person name="Roberts M."/>
            <person name="Torres Martinez L."/>
            <person name="Friesen M.L."/>
            <person name="Griffitts J.S."/>
            <person name="Porter S.S."/>
        </authorList>
    </citation>
    <scope>NUCLEOTIDE SEQUENCE [LARGE SCALE GENOMIC DNA]</scope>
    <source>
        <strain evidence="6 7">M0641</strain>
    </source>
</reference>
<evidence type="ECO:0000256" key="4">
    <source>
        <dbReference type="RuleBase" id="RU361279"/>
    </source>
</evidence>
<keyword evidence="7" id="KW-1185">Reference proteome</keyword>
<organism evidence="6 7">
    <name type="scientific">Mesorhizobium caraganae</name>
    <dbReference type="NCBI Taxonomy" id="483206"/>
    <lineage>
        <taxon>Bacteria</taxon>
        <taxon>Pseudomonadati</taxon>
        <taxon>Pseudomonadota</taxon>
        <taxon>Alphaproteobacteria</taxon>
        <taxon>Hyphomicrobiales</taxon>
        <taxon>Phyllobacteriaceae</taxon>
        <taxon>Mesorhizobium</taxon>
    </lineage>
</organism>
<comment type="cofactor">
    <cofactor evidence="4">
        <name>Mg(2+)</name>
        <dbReference type="ChEBI" id="CHEBI:18420"/>
    </cofactor>
</comment>
<dbReference type="Gene3D" id="3.40.50.10420">
    <property type="entry name" value="NagB/RpiA/CoA transferase-like"/>
    <property type="match status" value="1"/>
</dbReference>
<evidence type="ECO:0000256" key="5">
    <source>
        <dbReference type="SAM" id="MobiDB-lite"/>
    </source>
</evidence>
<keyword evidence="6" id="KW-0436">Ligase</keyword>
<evidence type="ECO:0000256" key="3">
    <source>
        <dbReference type="ARBA" id="ARBA00022840"/>
    </source>
</evidence>
<protein>
    <recommendedName>
        <fullName evidence="4">5-formyltetrahydrofolate cyclo-ligase</fullName>
        <ecNumber evidence="4">6.3.3.2</ecNumber>
    </recommendedName>
</protein>
<sequence>MANDSQGAKDGEGPAQYSSPPCFMHELDPEFRAPLTDWTDVRRWRKAERERLIAARLAVSADMRTAMSQRIAEGLDAVIGDIAGRMVSLYWPFRGEPDLRPWIASVNERGGRTALPIVIEKGQPLIFRAYVPGDRLEKGVWNIPMPAEGDPVLPDIVISPIVGIDPQNYRLGYGGGFFDRTLAAMPFKPLVIGVGYELQNIATIYPQPHDIPMDRLVTEAWA</sequence>
<accession>A0ABV1Z0R3</accession>
<feature type="region of interest" description="Disordered" evidence="5">
    <location>
        <begin position="1"/>
        <end position="23"/>
    </location>
</feature>
<name>A0ABV1Z0R3_9HYPH</name>
<dbReference type="PANTHER" id="PTHR23407:SF1">
    <property type="entry name" value="5-FORMYLTETRAHYDROFOLATE CYCLO-LIGASE"/>
    <property type="match status" value="1"/>
</dbReference>
<evidence type="ECO:0000256" key="2">
    <source>
        <dbReference type="ARBA" id="ARBA00022741"/>
    </source>
</evidence>
<dbReference type="GO" id="GO:0030272">
    <property type="term" value="F:5-formyltetrahydrofolate cyclo-ligase activity"/>
    <property type="evidence" value="ECO:0007669"/>
    <property type="project" value="UniProtKB-EC"/>
</dbReference>